<organism evidence="2 3">
    <name type="scientific">Desulfatitalea alkaliphila</name>
    <dbReference type="NCBI Taxonomy" id="2929485"/>
    <lineage>
        <taxon>Bacteria</taxon>
        <taxon>Pseudomonadati</taxon>
        <taxon>Thermodesulfobacteriota</taxon>
        <taxon>Desulfobacteria</taxon>
        <taxon>Desulfobacterales</taxon>
        <taxon>Desulfosarcinaceae</taxon>
        <taxon>Desulfatitalea</taxon>
    </lineage>
</organism>
<evidence type="ECO:0000313" key="2">
    <source>
        <dbReference type="EMBL" id="MCJ8499160.1"/>
    </source>
</evidence>
<evidence type="ECO:0000256" key="1">
    <source>
        <dbReference type="SAM" id="Phobius"/>
    </source>
</evidence>
<keyword evidence="1" id="KW-0812">Transmembrane</keyword>
<sequence length="240" mass="26518">MERQVSGGLGFFGGLAIFLGLALLGYLVSTSSWTIRRAERTVTVKGLSEREVAADIAIWPIKFTEVENALDALYANLQAKSDMVVAFLKENGFDEDEIAVGPPAITDRMAEYYGGNERIPFRYSASVVVTVYTARVDRVLATMQQMVALGRQGIVVGGQNYDTRTEYLFTGLNDIKPAMIEEATKNAREVARKFAQDSDSTLGKIKEAHQGQFTISDRDSNTPHIKKVRVVSTVVYYLSD</sequence>
<dbReference type="PANTHER" id="PTHR34387:SF2">
    <property type="entry name" value="SLR1258 PROTEIN"/>
    <property type="match status" value="1"/>
</dbReference>
<accession>A0AA41R1P3</accession>
<dbReference type="Pfam" id="PF04402">
    <property type="entry name" value="SIMPL"/>
    <property type="match status" value="1"/>
</dbReference>
<keyword evidence="1" id="KW-0472">Membrane</keyword>
<dbReference type="PANTHER" id="PTHR34387">
    <property type="entry name" value="SLR1258 PROTEIN"/>
    <property type="match status" value="1"/>
</dbReference>
<feature type="transmembrane region" description="Helical" evidence="1">
    <location>
        <begin position="6"/>
        <end position="28"/>
    </location>
</feature>
<name>A0AA41R1P3_9BACT</name>
<dbReference type="InterPro" id="IPR016907">
    <property type="entry name" value="UCP029033"/>
</dbReference>
<comment type="caution">
    <text evidence="2">The sequence shown here is derived from an EMBL/GenBank/DDBJ whole genome shotgun (WGS) entry which is preliminary data.</text>
</comment>
<dbReference type="InterPro" id="IPR007497">
    <property type="entry name" value="SIMPL/DUF541"/>
</dbReference>
<protein>
    <submittedName>
        <fullName evidence="2">SIMPL domain-containing protein</fullName>
    </submittedName>
</protein>
<dbReference type="GO" id="GO:0006974">
    <property type="term" value="P:DNA damage response"/>
    <property type="evidence" value="ECO:0007669"/>
    <property type="project" value="TreeGrafter"/>
</dbReference>
<evidence type="ECO:0000313" key="3">
    <source>
        <dbReference type="Proteomes" id="UP001165427"/>
    </source>
</evidence>
<dbReference type="AlphaFoldDB" id="A0AA41R1P3"/>
<dbReference type="EMBL" id="JALJRB010000001">
    <property type="protein sequence ID" value="MCJ8499160.1"/>
    <property type="molecule type" value="Genomic_DNA"/>
</dbReference>
<dbReference type="PIRSF" id="PIRSF029033">
    <property type="entry name" value="UCP029033"/>
    <property type="match status" value="1"/>
</dbReference>
<reference evidence="2" key="1">
    <citation type="submission" date="2022-04" db="EMBL/GenBank/DDBJ databases">
        <title>Desulfatitalea alkaliphila sp. nov., a novel anaerobic sulfate-reducing bacterium isolated from terrestrial mud volcano, Taman Peninsula, Russia.</title>
        <authorList>
            <person name="Khomyakova M.A."/>
            <person name="Merkel A.Y."/>
            <person name="Slobodkin A.I."/>
        </authorList>
    </citation>
    <scope>NUCLEOTIDE SEQUENCE</scope>
    <source>
        <strain evidence="2">M08but</strain>
    </source>
</reference>
<dbReference type="RefSeq" id="WP_246902276.1">
    <property type="nucleotide sequence ID" value="NZ_JALJRB010000001.1"/>
</dbReference>
<dbReference type="Proteomes" id="UP001165427">
    <property type="component" value="Unassembled WGS sequence"/>
</dbReference>
<keyword evidence="1" id="KW-1133">Transmembrane helix</keyword>
<gene>
    <name evidence="2" type="ORF">MRX98_01125</name>
</gene>
<dbReference type="InterPro" id="IPR052022">
    <property type="entry name" value="26kDa_periplasmic_antigen"/>
</dbReference>
<proteinExistence type="predicted"/>
<keyword evidence="3" id="KW-1185">Reference proteome</keyword>